<dbReference type="GO" id="GO:0050661">
    <property type="term" value="F:NADP binding"/>
    <property type="evidence" value="ECO:0007669"/>
    <property type="project" value="TreeGrafter"/>
</dbReference>
<sequence>RLSGEVLNRLADLFTSAGIPTRHEEDVYRYLWDKIIYNCALNPLSALLEVPYGALAENPHTRELMDRIIDEVFAVIEAGNIKSFWRSAAEFREAFYGKLIPPTAAHYASMLADLKKGRTEIDALNGAVCELGRRFGVPTPANEFVTLLVKARELFRKLEG</sequence>
<dbReference type="Gene3D" id="1.10.1040.10">
    <property type="entry name" value="N-(1-d-carboxylethyl)-l-norvaline Dehydrogenase, domain 2"/>
    <property type="match status" value="1"/>
</dbReference>
<organism evidence="4">
    <name type="scientific">Aquifex aeolicus</name>
    <dbReference type="NCBI Taxonomy" id="63363"/>
    <lineage>
        <taxon>Bacteria</taxon>
        <taxon>Pseudomonadati</taxon>
        <taxon>Aquificota</taxon>
        <taxon>Aquificia</taxon>
        <taxon>Aquificales</taxon>
        <taxon>Aquificaceae</taxon>
        <taxon>Aquifex</taxon>
    </lineage>
</organism>
<proteinExistence type="predicted"/>
<dbReference type="SUPFAM" id="SSF48179">
    <property type="entry name" value="6-phosphogluconate dehydrogenase C-terminal domain-like"/>
    <property type="match status" value="1"/>
</dbReference>
<dbReference type="InterPro" id="IPR008927">
    <property type="entry name" value="6-PGluconate_DH-like_C_sf"/>
</dbReference>
<dbReference type="InterPro" id="IPR013752">
    <property type="entry name" value="KPA_reductase"/>
</dbReference>
<protein>
    <submittedName>
        <fullName evidence="4">2-dehydropantoate 2-reductase</fullName>
    </submittedName>
</protein>
<evidence type="ECO:0000259" key="3">
    <source>
        <dbReference type="Pfam" id="PF08546"/>
    </source>
</evidence>
<keyword evidence="2" id="KW-0560">Oxidoreductase</keyword>
<dbReference type="InterPro" id="IPR013328">
    <property type="entry name" value="6PGD_dom2"/>
</dbReference>
<gene>
    <name evidence="4" type="ORF">ENJ61_05315</name>
</gene>
<comment type="caution">
    <text evidence="4">The sequence shown here is derived from an EMBL/GenBank/DDBJ whole genome shotgun (WGS) entry which is preliminary data.</text>
</comment>
<dbReference type="GO" id="GO:0008677">
    <property type="term" value="F:2-dehydropantoate 2-reductase activity"/>
    <property type="evidence" value="ECO:0007669"/>
    <property type="project" value="TreeGrafter"/>
</dbReference>
<dbReference type="Proteomes" id="UP000885792">
    <property type="component" value="Unassembled WGS sequence"/>
</dbReference>
<reference evidence="4" key="1">
    <citation type="journal article" date="2020" name="mSystems">
        <title>Genome- and Community-Level Interaction Insights into Carbon Utilization and Element Cycling Functions of Hydrothermarchaeota in Hydrothermal Sediment.</title>
        <authorList>
            <person name="Zhou Z."/>
            <person name="Liu Y."/>
            <person name="Xu W."/>
            <person name="Pan J."/>
            <person name="Luo Z.H."/>
            <person name="Li M."/>
        </authorList>
    </citation>
    <scope>NUCLEOTIDE SEQUENCE [LARGE SCALE GENOMIC DNA]</scope>
    <source>
        <strain evidence="4">HyVt-501</strain>
    </source>
</reference>
<keyword evidence="1" id="KW-0521">NADP</keyword>
<evidence type="ECO:0000313" key="4">
    <source>
        <dbReference type="EMBL" id="HHJ64311.1"/>
    </source>
</evidence>
<dbReference type="FunFam" id="1.10.1040.10:FF:000017">
    <property type="entry name" value="2-dehydropantoate 2-reductase"/>
    <property type="match status" value="1"/>
</dbReference>
<dbReference type="GO" id="GO:0005737">
    <property type="term" value="C:cytoplasm"/>
    <property type="evidence" value="ECO:0007669"/>
    <property type="project" value="TreeGrafter"/>
</dbReference>
<dbReference type="PANTHER" id="PTHR43765:SF2">
    <property type="entry name" value="2-DEHYDROPANTOATE 2-REDUCTASE"/>
    <property type="match status" value="1"/>
</dbReference>
<feature type="non-terminal residue" evidence="4">
    <location>
        <position position="1"/>
    </location>
</feature>
<dbReference type="EMBL" id="DRNB01000191">
    <property type="protein sequence ID" value="HHJ64311.1"/>
    <property type="molecule type" value="Genomic_DNA"/>
</dbReference>
<feature type="domain" description="Ketopantoate reductase C-terminal" evidence="3">
    <location>
        <begin position="27"/>
        <end position="153"/>
    </location>
</feature>
<dbReference type="AlphaFoldDB" id="A0A7C5L5X3"/>
<evidence type="ECO:0000256" key="1">
    <source>
        <dbReference type="ARBA" id="ARBA00022857"/>
    </source>
</evidence>
<dbReference type="PANTHER" id="PTHR43765">
    <property type="entry name" value="2-DEHYDROPANTOATE 2-REDUCTASE-RELATED"/>
    <property type="match status" value="1"/>
</dbReference>
<dbReference type="Pfam" id="PF08546">
    <property type="entry name" value="ApbA_C"/>
    <property type="match status" value="1"/>
</dbReference>
<name>A0A7C5L5X3_AQUAO</name>
<accession>A0A7C5L5X3</accession>
<evidence type="ECO:0000256" key="2">
    <source>
        <dbReference type="ARBA" id="ARBA00023002"/>
    </source>
</evidence>
<dbReference type="InterPro" id="IPR050838">
    <property type="entry name" value="Ketopantoate_reductase"/>
</dbReference>